<reference evidence="1" key="1">
    <citation type="submission" date="2023-10" db="EMBL/GenBank/DDBJ databases">
        <title>The first scallop-associated chemosynthetic bacterial symbiont.</title>
        <authorList>
            <person name="Lin Y.-T."/>
            <person name="Sun J."/>
            <person name="Ip J.C.-H."/>
            <person name="He X."/>
            <person name="Gao Z.-M."/>
            <person name="Perez M."/>
            <person name="Xu T."/>
            <person name="Qian P.-Y."/>
            <person name="Qiu J.-W."/>
        </authorList>
    </citation>
    <scope>NUCLEOTIDE SEQUENCE</scope>
    <source>
        <strain evidence="1">Gill1</strain>
    </source>
</reference>
<protein>
    <submittedName>
        <fullName evidence="1">Uncharacterized protein</fullName>
    </submittedName>
</protein>
<sequence length="30" mass="3560">MRFLVLDAEHLSHLIVEIQPLNPFRIIAHH</sequence>
<name>A0AAU6PFW5_9GAMM</name>
<dbReference type="EMBL" id="CP138327">
    <property type="protein sequence ID" value="WXT99911.1"/>
    <property type="molecule type" value="Genomic_DNA"/>
</dbReference>
<dbReference type="AlphaFoldDB" id="A0AAU6PFW5"/>
<accession>A0AAU6PFW5</accession>
<organism evidence="1">
    <name type="scientific">Catillopecten margaritatus gill symbiont</name>
    <dbReference type="NCBI Taxonomy" id="3083288"/>
    <lineage>
        <taxon>Bacteria</taxon>
        <taxon>Pseudomonadati</taxon>
        <taxon>Pseudomonadota</taxon>
        <taxon>Gammaproteobacteria</taxon>
        <taxon>sulfur-oxidizing symbionts</taxon>
    </lineage>
</organism>
<evidence type="ECO:0000313" key="1">
    <source>
        <dbReference type="EMBL" id="WXT99911.1"/>
    </source>
</evidence>
<proteinExistence type="predicted"/>
<gene>
    <name evidence="1" type="ORF">Ctma_0617</name>
</gene>